<proteinExistence type="predicted"/>
<feature type="non-terminal residue" evidence="1">
    <location>
        <position position="68"/>
    </location>
</feature>
<evidence type="ECO:0000313" key="2">
    <source>
        <dbReference type="Proteomes" id="UP000671828"/>
    </source>
</evidence>
<reference evidence="1" key="1">
    <citation type="submission" date="2021-04" db="EMBL/GenBank/DDBJ databases">
        <title>Saccharothrix algeriensis WGS.</title>
        <authorList>
            <person name="Stuskova K."/>
            <person name="Hakalova E."/>
            <person name="Tebbal A.B."/>
            <person name="Eichmeier A."/>
        </authorList>
    </citation>
    <scope>NUCLEOTIDE SEQUENCE</scope>
    <source>
        <strain evidence="1">NRRL B-24137</strain>
    </source>
</reference>
<protein>
    <submittedName>
        <fullName evidence="1">Uncharacterized protein</fullName>
    </submittedName>
</protein>
<accession>A0A8T8I3L8</accession>
<dbReference type="Proteomes" id="UP000671828">
    <property type="component" value="Chromosome"/>
</dbReference>
<name>A0A8T8I3L8_9PSEU</name>
<dbReference type="EMBL" id="CP072788">
    <property type="protein sequence ID" value="QTR05445.1"/>
    <property type="molecule type" value="Genomic_DNA"/>
</dbReference>
<evidence type="ECO:0000313" key="1">
    <source>
        <dbReference type="EMBL" id="QTR05445.1"/>
    </source>
</evidence>
<dbReference type="AlphaFoldDB" id="A0A8T8I3L8"/>
<organism evidence="1 2">
    <name type="scientific">Saccharothrix algeriensis</name>
    <dbReference type="NCBI Taxonomy" id="173560"/>
    <lineage>
        <taxon>Bacteria</taxon>
        <taxon>Bacillati</taxon>
        <taxon>Actinomycetota</taxon>
        <taxon>Actinomycetes</taxon>
        <taxon>Pseudonocardiales</taxon>
        <taxon>Pseudonocardiaceae</taxon>
        <taxon>Saccharothrix</taxon>
    </lineage>
</organism>
<sequence length="68" mass="7465">MTQEQINEQKRDWVLRCEGAAGKVFELGVSLGTVEVHLPVDVDCIRLEPGQAVAFRAALDEAVERAEA</sequence>
<gene>
    <name evidence="1" type="ORF">J7S33_13005</name>
</gene>